<dbReference type="Pfam" id="PF00207">
    <property type="entry name" value="A2M"/>
    <property type="match status" value="1"/>
</dbReference>
<accession>A0AAV3YP52</accession>
<evidence type="ECO:0000313" key="7">
    <source>
        <dbReference type="EMBL" id="GFN84494.1"/>
    </source>
</evidence>
<dbReference type="InterPro" id="IPR011625">
    <property type="entry name" value="A2M_N_BRD"/>
</dbReference>
<evidence type="ECO:0000256" key="1">
    <source>
        <dbReference type="ARBA" id="ARBA00010952"/>
    </source>
</evidence>
<dbReference type="GO" id="GO:0004867">
    <property type="term" value="F:serine-type endopeptidase inhibitor activity"/>
    <property type="evidence" value="ECO:0007669"/>
    <property type="project" value="UniProtKB-KW"/>
</dbReference>
<dbReference type="InterPro" id="IPR001599">
    <property type="entry name" value="Macroglobln_a2"/>
</dbReference>
<dbReference type="SUPFAM" id="SSF81296">
    <property type="entry name" value="E set domains"/>
    <property type="match status" value="1"/>
</dbReference>
<dbReference type="Gene3D" id="1.50.10.20">
    <property type="match status" value="1"/>
</dbReference>
<dbReference type="Pfam" id="PF07703">
    <property type="entry name" value="A2M_BRD"/>
    <property type="match status" value="1"/>
</dbReference>
<dbReference type="SMART" id="SM01359">
    <property type="entry name" value="A2M_N_2"/>
    <property type="match status" value="1"/>
</dbReference>
<proteinExistence type="inferred from homology"/>
<evidence type="ECO:0000256" key="4">
    <source>
        <dbReference type="ARBA" id="ARBA00023157"/>
    </source>
</evidence>
<dbReference type="Gene3D" id="2.20.130.20">
    <property type="match status" value="1"/>
</dbReference>
<reference evidence="7 8" key="1">
    <citation type="journal article" date="2021" name="Elife">
        <title>Chloroplast acquisition without the gene transfer in kleptoplastic sea slugs, Plakobranchus ocellatus.</title>
        <authorList>
            <person name="Maeda T."/>
            <person name="Takahashi S."/>
            <person name="Yoshida T."/>
            <person name="Shimamura S."/>
            <person name="Takaki Y."/>
            <person name="Nagai Y."/>
            <person name="Toyoda A."/>
            <person name="Suzuki Y."/>
            <person name="Arimoto A."/>
            <person name="Ishii H."/>
            <person name="Satoh N."/>
            <person name="Nishiyama T."/>
            <person name="Hasebe M."/>
            <person name="Maruyama T."/>
            <person name="Minagawa J."/>
            <person name="Obokata J."/>
            <person name="Shigenobu S."/>
        </authorList>
    </citation>
    <scope>NUCLEOTIDE SEQUENCE [LARGE SCALE GENOMIC DNA]</scope>
</reference>
<dbReference type="InterPro" id="IPR011626">
    <property type="entry name" value="Alpha-macroglobulin_TED"/>
</dbReference>
<dbReference type="InterPro" id="IPR019742">
    <property type="entry name" value="MacrogloblnA2_CS"/>
</dbReference>
<dbReference type="PANTHER" id="PTHR11412:SF171">
    <property type="entry name" value="PREGNANCY ZONE PROTEIN-LIKE PROTEIN"/>
    <property type="match status" value="1"/>
</dbReference>
<keyword evidence="4" id="KW-1015">Disulfide bond</keyword>
<evidence type="ECO:0000259" key="6">
    <source>
        <dbReference type="SMART" id="SM01360"/>
    </source>
</evidence>
<dbReference type="InterPro" id="IPR014756">
    <property type="entry name" value="Ig_E-set"/>
</dbReference>
<dbReference type="AlphaFoldDB" id="A0AAV3YP52"/>
<dbReference type="InterPro" id="IPR047565">
    <property type="entry name" value="Alpha-macroglob_thiol-ester_cl"/>
</dbReference>
<dbReference type="InterPro" id="IPR041813">
    <property type="entry name" value="A2M_TED"/>
</dbReference>
<dbReference type="PANTHER" id="PTHR11412">
    <property type="entry name" value="MACROGLOBULIN / COMPLEMENT"/>
    <property type="match status" value="1"/>
</dbReference>
<evidence type="ECO:0000313" key="8">
    <source>
        <dbReference type="Proteomes" id="UP000735302"/>
    </source>
</evidence>
<dbReference type="Gene3D" id="2.60.120.1540">
    <property type="match status" value="1"/>
</dbReference>
<dbReference type="Gene3D" id="2.60.40.1930">
    <property type="match status" value="1"/>
</dbReference>
<sequence>METDFIHHVYQWFSPSLSYVQLPKFDSPHLCGQKLNLTVIYTTRAGSKMQFQYQVMARGKVVMKGHIDPNATATPGGGEAMPPSDMCLQKDEVWSKNNPHGLVSVYTLMEEPVVWSANASDLVLNFLLELEIKPTMFPKFILLLYHVTEDGEVIADSMQYDVAPCFENQVKLEFQENQAFPGQNVNLKLDAAPGSVCGVDIVDKSVNSLAGDHPRILTKIFYKIGEFTRPWYGPNTNLYRNDRCKKRIESIEGKPADYRYFDYTTYYWDAFKAFQMAGSLVLTDLDLETRPCRKVNKLYATHGLVYEQLQATSNPVVPNVPETWLWALVDAGPEGKIVLTEAAPDTISSWSASALCVNEKKGLGISKVTPLTTFQPISLSVNHPYAAVRGERLPVIIKVHNNLERCIPLTLLGEKFKVHNSRRFRDPVCVCGGQPYTATYYVTANAIGSLFVWTRATTVAGKCRETRDIDLAYAGMSDEVHSKILVKAEGEEQSYTYTSYLCSKDGKPLSEKVPLLLPKGKEMVRDSALGEVQVIGDIMGAALNNLEYLVRMPTGCGEQNMLGFVSNILVLNYLYSTENLRETTRQEALNNMEIGYQRTLNYRHKDGSFSAFGDKDPKGSVWLTSFVVKSLAQAKKHIFIDEHGLNHSVDFLVQSQLETGCFRETGKVFSSYMMGGLGQGWGQNNRRSPQGALTAYVLMALMEAGKDTNDTTIELGMQCMNRELGAHKNGLDPYTLALVTSANMKYNSTSPDAEFAFKTLHEKALKDDKHIYWTRGKRQPPTTNTKFYPTAPSAEVEMASYALMSYLQFSPMQARKIAMWLSRQRNSFGGFASTQDTVVALDALSQFAASVYSQDSPDLKVKVMFKSKAAPSSVEFNVSEGENNTRFLLQSTPIPALPSTLYISTSGTGCALVQANVRYNKPARAYVRGEKPNFTLKIYARPYQHDRDKCDYKTLNIKVKPYQYGLNKWNHRTLHIRAGQENKFPSAPSPIFLNPPHPRSPDHTSMVQINGIAGLCTLELGDTIRFSSCSSLLYPQCPEN</sequence>
<dbReference type="InterPro" id="IPR013783">
    <property type="entry name" value="Ig-like_fold"/>
</dbReference>
<protein>
    <submittedName>
        <fullName evidence="7">Alpha-2-macroglobulin-like protein</fullName>
    </submittedName>
</protein>
<organism evidence="7 8">
    <name type="scientific">Plakobranchus ocellatus</name>
    <dbReference type="NCBI Taxonomy" id="259542"/>
    <lineage>
        <taxon>Eukaryota</taxon>
        <taxon>Metazoa</taxon>
        <taxon>Spiralia</taxon>
        <taxon>Lophotrochozoa</taxon>
        <taxon>Mollusca</taxon>
        <taxon>Gastropoda</taxon>
        <taxon>Heterobranchia</taxon>
        <taxon>Euthyneura</taxon>
        <taxon>Panpulmonata</taxon>
        <taxon>Sacoglossa</taxon>
        <taxon>Placobranchoidea</taxon>
        <taxon>Plakobranchidae</taxon>
        <taxon>Plakobranchus</taxon>
    </lineage>
</organism>
<dbReference type="SMART" id="SM01360">
    <property type="entry name" value="A2M"/>
    <property type="match status" value="1"/>
</dbReference>
<dbReference type="InterPro" id="IPR008930">
    <property type="entry name" value="Terpenoid_cyclase/PrenylTrfase"/>
</dbReference>
<keyword evidence="3" id="KW-0722">Serine protease inhibitor</keyword>
<dbReference type="PROSITE" id="PS00477">
    <property type="entry name" value="ALPHA_2_MACROGLOBULIN"/>
    <property type="match status" value="1"/>
</dbReference>
<dbReference type="SMART" id="SM01419">
    <property type="entry name" value="Thiol-ester_cl"/>
    <property type="match status" value="1"/>
</dbReference>
<feature type="domain" description="Alpha-2-macroglobulin bait region" evidence="5">
    <location>
        <begin position="20"/>
        <end position="209"/>
    </location>
</feature>
<keyword evidence="8" id="KW-1185">Reference proteome</keyword>
<evidence type="ECO:0000259" key="5">
    <source>
        <dbReference type="SMART" id="SM01359"/>
    </source>
</evidence>
<comment type="similarity">
    <text evidence="1">Belongs to the protease inhibitor I39 (alpha-2-macroglobulin) family.</text>
</comment>
<dbReference type="Pfam" id="PF07678">
    <property type="entry name" value="TED_complement"/>
    <property type="match status" value="1"/>
</dbReference>
<dbReference type="Proteomes" id="UP000735302">
    <property type="component" value="Unassembled WGS sequence"/>
</dbReference>
<dbReference type="SUPFAM" id="SSF48239">
    <property type="entry name" value="Terpenoid cyclases/Protein prenyltransferases"/>
    <property type="match status" value="1"/>
</dbReference>
<evidence type="ECO:0000256" key="2">
    <source>
        <dbReference type="ARBA" id="ARBA00022690"/>
    </source>
</evidence>
<dbReference type="CDD" id="cd02897">
    <property type="entry name" value="A2M_2"/>
    <property type="match status" value="1"/>
</dbReference>
<name>A0AAV3YP52_9GAST</name>
<comment type="caution">
    <text evidence="7">The sequence shown here is derived from an EMBL/GenBank/DDBJ whole genome shotgun (WGS) entry which is preliminary data.</text>
</comment>
<keyword evidence="2" id="KW-0646">Protease inhibitor</keyword>
<dbReference type="EMBL" id="BLXT01001319">
    <property type="protein sequence ID" value="GFN84494.1"/>
    <property type="molecule type" value="Genomic_DNA"/>
</dbReference>
<dbReference type="Gene3D" id="2.60.40.10">
    <property type="entry name" value="Immunoglobulins"/>
    <property type="match status" value="1"/>
</dbReference>
<dbReference type="InterPro" id="IPR050473">
    <property type="entry name" value="A2M/Complement_sys"/>
</dbReference>
<gene>
    <name evidence="7" type="ORF">PoB_001100000</name>
</gene>
<evidence type="ECO:0000256" key="3">
    <source>
        <dbReference type="ARBA" id="ARBA00022900"/>
    </source>
</evidence>
<dbReference type="GO" id="GO:0005615">
    <property type="term" value="C:extracellular space"/>
    <property type="evidence" value="ECO:0007669"/>
    <property type="project" value="InterPro"/>
</dbReference>
<feature type="domain" description="Alpha-2-macroglobulin" evidence="6">
    <location>
        <begin position="323"/>
        <end position="413"/>
    </location>
</feature>